<dbReference type="InterPro" id="IPR014721">
    <property type="entry name" value="Ribsml_uS5_D2-typ_fold_subgr"/>
</dbReference>
<dbReference type="InterPro" id="IPR006204">
    <property type="entry name" value="GHMP_kinase_N_dom"/>
</dbReference>
<dbReference type="GO" id="GO:0050515">
    <property type="term" value="F:4-(cytidine 5'-diphospho)-2-C-methyl-D-erythritol kinase activity"/>
    <property type="evidence" value="ECO:0007669"/>
    <property type="project" value="UniProtKB-UniRule"/>
</dbReference>
<feature type="region of interest" description="Disordered" evidence="10">
    <location>
        <begin position="313"/>
        <end position="345"/>
    </location>
</feature>
<reference evidence="13 14" key="1">
    <citation type="submission" date="2020-07" db="EMBL/GenBank/DDBJ databases">
        <title>Sequencing the genomes of 1000 actinobacteria strains.</title>
        <authorList>
            <person name="Klenk H.-P."/>
        </authorList>
    </citation>
    <scope>NUCLEOTIDE SEQUENCE [LARGE SCALE GENOMIC DNA]</scope>
    <source>
        <strain evidence="13 14">DSM 45772</strain>
    </source>
</reference>
<dbReference type="GO" id="GO:0016114">
    <property type="term" value="P:terpenoid biosynthetic process"/>
    <property type="evidence" value="ECO:0007669"/>
    <property type="project" value="UniProtKB-UniRule"/>
</dbReference>
<keyword evidence="7 9" id="KW-0067">ATP-binding</keyword>
<evidence type="ECO:0000256" key="4">
    <source>
        <dbReference type="ARBA" id="ARBA00022679"/>
    </source>
</evidence>
<keyword evidence="4 9" id="KW-0808">Transferase</keyword>
<dbReference type="NCBIfam" id="TIGR00154">
    <property type="entry name" value="ispE"/>
    <property type="match status" value="1"/>
</dbReference>
<evidence type="ECO:0000256" key="3">
    <source>
        <dbReference type="ARBA" id="ARBA00017473"/>
    </source>
</evidence>
<dbReference type="Proteomes" id="UP000535890">
    <property type="component" value="Unassembled WGS sequence"/>
</dbReference>
<dbReference type="InterPro" id="IPR020568">
    <property type="entry name" value="Ribosomal_Su5_D2-typ_SF"/>
</dbReference>
<evidence type="ECO:0000259" key="11">
    <source>
        <dbReference type="Pfam" id="PF00288"/>
    </source>
</evidence>
<dbReference type="InterPro" id="IPR036554">
    <property type="entry name" value="GHMP_kinase_C_sf"/>
</dbReference>
<dbReference type="RefSeq" id="WP_179795124.1">
    <property type="nucleotide sequence ID" value="NZ_BAABHP010000025.1"/>
</dbReference>
<evidence type="ECO:0000313" key="14">
    <source>
        <dbReference type="Proteomes" id="UP000535890"/>
    </source>
</evidence>
<sequence length="345" mass="35053">MLSAVGPPVTVRVPAKINLHLAVGDLRADGYHDLVTVFQALNLFDEISVVSTHPRRGADHADGPDVELLGDVSEADRAAVPLDGSNLVWKAAVALAEVADREPDVRIGIRKSIPVAGGMAGGSADAAGTLLALSTLWRLDLGREALMQVAAQVGSDVAFALHGGTALGTGRGENLVPVLSRHTFHWVVALSDHGLSTPTVFGELDRLRAAATAESPVRRVGDVEPVLEAVASGEARSLALLLGNDLQAAAVSLDPGLRRTLRAGVAAGALAGVVSGSGPTCVFLCADGPDAVRVAAELAGAGVCRTVRVAHGPVPGARVTDGDPARPPRGPGGPPAPDPGPNMYA</sequence>
<dbReference type="GO" id="GO:0005524">
    <property type="term" value="F:ATP binding"/>
    <property type="evidence" value="ECO:0007669"/>
    <property type="project" value="UniProtKB-UniRule"/>
</dbReference>
<evidence type="ECO:0000259" key="12">
    <source>
        <dbReference type="Pfam" id="PF08544"/>
    </source>
</evidence>
<comment type="function">
    <text evidence="9">Catalyzes the phosphorylation of the position 2 hydroxy group of 4-diphosphocytidyl-2C-methyl-D-erythritol.</text>
</comment>
<evidence type="ECO:0000256" key="5">
    <source>
        <dbReference type="ARBA" id="ARBA00022741"/>
    </source>
</evidence>
<comment type="catalytic activity">
    <reaction evidence="9">
        <text>4-CDP-2-C-methyl-D-erythritol + ATP = 4-CDP-2-C-methyl-D-erythritol 2-phosphate + ADP + H(+)</text>
        <dbReference type="Rhea" id="RHEA:18437"/>
        <dbReference type="ChEBI" id="CHEBI:15378"/>
        <dbReference type="ChEBI" id="CHEBI:30616"/>
        <dbReference type="ChEBI" id="CHEBI:57823"/>
        <dbReference type="ChEBI" id="CHEBI:57919"/>
        <dbReference type="ChEBI" id="CHEBI:456216"/>
        <dbReference type="EC" id="2.7.1.148"/>
    </reaction>
</comment>
<organism evidence="13 14">
    <name type="scientific">Actinomycetospora corticicola</name>
    <dbReference type="NCBI Taxonomy" id="663602"/>
    <lineage>
        <taxon>Bacteria</taxon>
        <taxon>Bacillati</taxon>
        <taxon>Actinomycetota</taxon>
        <taxon>Actinomycetes</taxon>
        <taxon>Pseudonocardiales</taxon>
        <taxon>Pseudonocardiaceae</taxon>
        <taxon>Actinomycetospora</taxon>
    </lineage>
</organism>
<dbReference type="PANTHER" id="PTHR43527:SF2">
    <property type="entry name" value="4-DIPHOSPHOCYTIDYL-2-C-METHYL-D-ERYTHRITOL KINASE, CHLOROPLASTIC"/>
    <property type="match status" value="1"/>
</dbReference>
<dbReference type="InterPro" id="IPR004424">
    <property type="entry name" value="IspE"/>
</dbReference>
<evidence type="ECO:0000256" key="9">
    <source>
        <dbReference type="HAMAP-Rule" id="MF_00061"/>
    </source>
</evidence>
<comment type="caution">
    <text evidence="13">The sequence shown here is derived from an EMBL/GenBank/DDBJ whole genome shotgun (WGS) entry which is preliminary data.</text>
</comment>
<keyword evidence="14" id="KW-1185">Reference proteome</keyword>
<dbReference type="EMBL" id="JACCBN010000001">
    <property type="protein sequence ID" value="NYD37569.1"/>
    <property type="molecule type" value="Genomic_DNA"/>
</dbReference>
<dbReference type="HAMAP" id="MF_00061">
    <property type="entry name" value="IspE"/>
    <property type="match status" value="1"/>
</dbReference>
<protein>
    <recommendedName>
        <fullName evidence="3 9">4-diphosphocytidyl-2-C-methyl-D-erythritol kinase</fullName>
        <shortName evidence="9">CMK</shortName>
        <ecNumber evidence="2 9">2.7.1.148</ecNumber>
    </recommendedName>
    <alternativeName>
        <fullName evidence="8 9">4-(cytidine-5'-diphospho)-2-C-methyl-D-erythritol kinase</fullName>
    </alternativeName>
</protein>
<feature type="domain" description="GHMP kinase N-terminal" evidence="11">
    <location>
        <begin position="86"/>
        <end position="164"/>
    </location>
</feature>
<dbReference type="AlphaFoldDB" id="A0A7Y9J7M9"/>
<feature type="binding site" evidence="9">
    <location>
        <begin position="114"/>
        <end position="124"/>
    </location>
    <ligand>
        <name>ATP</name>
        <dbReference type="ChEBI" id="CHEBI:30616"/>
    </ligand>
</feature>
<feature type="active site" evidence="9">
    <location>
        <position position="16"/>
    </location>
</feature>
<comment type="similarity">
    <text evidence="1 9">Belongs to the GHMP kinase family. IspE subfamily.</text>
</comment>
<dbReference type="InterPro" id="IPR013750">
    <property type="entry name" value="GHMP_kinase_C_dom"/>
</dbReference>
<dbReference type="EC" id="2.7.1.148" evidence="2 9"/>
<accession>A0A7Y9J7M9</accession>
<keyword evidence="6 9" id="KW-0418">Kinase</keyword>
<keyword evidence="9" id="KW-0414">Isoprene biosynthesis</keyword>
<dbReference type="Pfam" id="PF08544">
    <property type="entry name" value="GHMP_kinases_C"/>
    <property type="match status" value="1"/>
</dbReference>
<dbReference type="Pfam" id="PF00288">
    <property type="entry name" value="GHMP_kinases_N"/>
    <property type="match status" value="1"/>
</dbReference>
<dbReference type="NCBIfam" id="NF002870">
    <property type="entry name" value="PRK03188.1"/>
    <property type="match status" value="1"/>
</dbReference>
<dbReference type="SUPFAM" id="SSF54211">
    <property type="entry name" value="Ribosomal protein S5 domain 2-like"/>
    <property type="match status" value="1"/>
</dbReference>
<evidence type="ECO:0000256" key="6">
    <source>
        <dbReference type="ARBA" id="ARBA00022777"/>
    </source>
</evidence>
<feature type="compositionally biased region" description="Pro residues" evidence="10">
    <location>
        <begin position="327"/>
        <end position="345"/>
    </location>
</feature>
<keyword evidence="5 9" id="KW-0547">Nucleotide-binding</keyword>
<dbReference type="SUPFAM" id="SSF55060">
    <property type="entry name" value="GHMP Kinase, C-terminal domain"/>
    <property type="match status" value="1"/>
</dbReference>
<evidence type="ECO:0000256" key="1">
    <source>
        <dbReference type="ARBA" id="ARBA00009684"/>
    </source>
</evidence>
<dbReference type="UniPathway" id="UPA00056">
    <property type="reaction ID" value="UER00094"/>
</dbReference>
<evidence type="ECO:0000256" key="2">
    <source>
        <dbReference type="ARBA" id="ARBA00012052"/>
    </source>
</evidence>
<dbReference type="PANTHER" id="PTHR43527">
    <property type="entry name" value="4-DIPHOSPHOCYTIDYL-2-C-METHYL-D-ERYTHRITOL KINASE, CHLOROPLASTIC"/>
    <property type="match status" value="1"/>
</dbReference>
<feature type="active site" evidence="9">
    <location>
        <position position="156"/>
    </location>
</feature>
<dbReference type="Gene3D" id="3.30.230.10">
    <property type="match status" value="1"/>
</dbReference>
<evidence type="ECO:0000313" key="13">
    <source>
        <dbReference type="EMBL" id="NYD37569.1"/>
    </source>
</evidence>
<name>A0A7Y9J7M9_9PSEU</name>
<evidence type="ECO:0000256" key="10">
    <source>
        <dbReference type="SAM" id="MobiDB-lite"/>
    </source>
</evidence>
<feature type="domain" description="GHMP kinase C-terminal" evidence="12">
    <location>
        <begin position="227"/>
        <end position="300"/>
    </location>
</feature>
<evidence type="ECO:0000256" key="8">
    <source>
        <dbReference type="ARBA" id="ARBA00032554"/>
    </source>
</evidence>
<gene>
    <name evidence="9" type="primary">ispE</name>
    <name evidence="13" type="ORF">BJ983_003671</name>
</gene>
<proteinExistence type="inferred from homology"/>
<dbReference type="PIRSF" id="PIRSF010376">
    <property type="entry name" value="IspE"/>
    <property type="match status" value="1"/>
</dbReference>
<dbReference type="GO" id="GO:0019288">
    <property type="term" value="P:isopentenyl diphosphate biosynthetic process, methylerythritol 4-phosphate pathway"/>
    <property type="evidence" value="ECO:0007669"/>
    <property type="project" value="UniProtKB-UniRule"/>
</dbReference>
<evidence type="ECO:0000256" key="7">
    <source>
        <dbReference type="ARBA" id="ARBA00022840"/>
    </source>
</evidence>
<comment type="pathway">
    <text evidence="9">Isoprenoid biosynthesis; isopentenyl diphosphate biosynthesis via DXP pathway; isopentenyl diphosphate from 1-deoxy-D-xylulose 5-phosphate: step 3/6.</text>
</comment>
<dbReference type="Gene3D" id="3.30.70.890">
    <property type="entry name" value="GHMP kinase, C-terminal domain"/>
    <property type="match status" value="1"/>
</dbReference>